<reference evidence="1 2" key="1">
    <citation type="submission" date="2015-01" db="EMBL/GenBank/DDBJ databases">
        <title>Evolution of Trichinella species and genotypes.</title>
        <authorList>
            <person name="Korhonen P.K."/>
            <person name="Edoardo P."/>
            <person name="Giuseppe L.R."/>
            <person name="Gasser R.B."/>
        </authorList>
    </citation>
    <scope>NUCLEOTIDE SEQUENCE [LARGE SCALE GENOMIC DNA]</scope>
    <source>
        <strain evidence="1">ISS37</strain>
    </source>
</reference>
<dbReference type="Proteomes" id="UP000054630">
    <property type="component" value="Unassembled WGS sequence"/>
</dbReference>
<evidence type="ECO:0000313" key="1">
    <source>
        <dbReference type="EMBL" id="KRX18125.1"/>
    </source>
</evidence>
<gene>
    <name evidence="1" type="ORF">T07_6471</name>
</gene>
<keyword evidence="2" id="KW-1185">Reference proteome</keyword>
<evidence type="ECO:0000313" key="2">
    <source>
        <dbReference type="Proteomes" id="UP000054630"/>
    </source>
</evidence>
<comment type="caution">
    <text evidence="1">The sequence shown here is derived from an EMBL/GenBank/DDBJ whole genome shotgun (WGS) entry which is preliminary data.</text>
</comment>
<protein>
    <submittedName>
        <fullName evidence="1">Uncharacterized protein</fullName>
    </submittedName>
</protein>
<proteinExistence type="predicted"/>
<name>A0A0V0RUF1_9BILA</name>
<organism evidence="1 2">
    <name type="scientific">Trichinella nelsoni</name>
    <dbReference type="NCBI Taxonomy" id="6336"/>
    <lineage>
        <taxon>Eukaryota</taxon>
        <taxon>Metazoa</taxon>
        <taxon>Ecdysozoa</taxon>
        <taxon>Nematoda</taxon>
        <taxon>Enoplea</taxon>
        <taxon>Dorylaimia</taxon>
        <taxon>Trichinellida</taxon>
        <taxon>Trichinellidae</taxon>
        <taxon>Trichinella</taxon>
    </lineage>
</organism>
<dbReference type="AlphaFoldDB" id="A0A0V0RUF1"/>
<accession>A0A0V0RUF1</accession>
<sequence length="91" mass="10647">MEKETQYTAMRSIILIHSIEASFETQSFSLHTVFSGINKLDVDGITRTARFTYHLFGGVLFLERAESQEGVFELFVDDHDQKWRRCVHTNY</sequence>
<dbReference type="EMBL" id="JYDL01000077">
    <property type="protein sequence ID" value="KRX18125.1"/>
    <property type="molecule type" value="Genomic_DNA"/>
</dbReference>